<comment type="subcellular location">
    <subcellularLocation>
        <location evidence="1">Membrane</location>
        <topology evidence="1">Multi-pass membrane protein</topology>
    </subcellularLocation>
</comment>
<evidence type="ECO:0000313" key="8">
    <source>
        <dbReference type="Proteomes" id="UP000019132"/>
    </source>
</evidence>
<evidence type="ECO:0000256" key="3">
    <source>
        <dbReference type="ARBA" id="ARBA00022989"/>
    </source>
</evidence>
<evidence type="ECO:0000256" key="4">
    <source>
        <dbReference type="ARBA" id="ARBA00023136"/>
    </source>
</evidence>
<name>K3XC55_GLOUD</name>
<dbReference type="EnsemblProtists" id="PYU1_T014804">
    <property type="protein sequence ID" value="PYU1_T014804"/>
    <property type="gene ID" value="PYU1_G014773"/>
</dbReference>
<dbReference type="AlphaFoldDB" id="K3XC55"/>
<reference evidence="8" key="1">
    <citation type="journal article" date="2010" name="Genome Biol.">
        <title>Genome sequence of the necrotrophic plant pathogen Pythium ultimum reveals original pathogenicity mechanisms and effector repertoire.</title>
        <authorList>
            <person name="Levesque C.A."/>
            <person name="Brouwer H."/>
            <person name="Cano L."/>
            <person name="Hamilton J.P."/>
            <person name="Holt C."/>
            <person name="Huitema E."/>
            <person name="Raffaele S."/>
            <person name="Robideau G.P."/>
            <person name="Thines M."/>
            <person name="Win J."/>
            <person name="Zerillo M.M."/>
            <person name="Beakes G.W."/>
            <person name="Boore J.L."/>
            <person name="Busam D."/>
            <person name="Dumas B."/>
            <person name="Ferriera S."/>
            <person name="Fuerstenberg S.I."/>
            <person name="Gachon C.M."/>
            <person name="Gaulin E."/>
            <person name="Govers F."/>
            <person name="Grenville-Briggs L."/>
            <person name="Horner N."/>
            <person name="Hostetler J."/>
            <person name="Jiang R.H."/>
            <person name="Johnson J."/>
            <person name="Krajaejun T."/>
            <person name="Lin H."/>
            <person name="Meijer H.J."/>
            <person name="Moore B."/>
            <person name="Morris P."/>
            <person name="Phuntmart V."/>
            <person name="Puiu D."/>
            <person name="Shetty J."/>
            <person name="Stajich J.E."/>
            <person name="Tripathy S."/>
            <person name="Wawra S."/>
            <person name="van West P."/>
            <person name="Whitty B.R."/>
            <person name="Coutinho P.M."/>
            <person name="Henrissat B."/>
            <person name="Martin F."/>
            <person name="Thomas P.D."/>
            <person name="Tyler B.M."/>
            <person name="De Vries R.P."/>
            <person name="Kamoun S."/>
            <person name="Yandell M."/>
            <person name="Tisserat N."/>
            <person name="Buell C.R."/>
        </authorList>
    </citation>
    <scope>NUCLEOTIDE SEQUENCE</scope>
    <source>
        <strain evidence="8">DAOM:BR144</strain>
    </source>
</reference>
<evidence type="ECO:0000256" key="5">
    <source>
        <dbReference type="SAM" id="Phobius"/>
    </source>
</evidence>
<dbReference type="Pfam" id="PF04547">
    <property type="entry name" value="Anoctamin"/>
    <property type="match status" value="1"/>
</dbReference>
<evidence type="ECO:0000313" key="7">
    <source>
        <dbReference type="EnsemblProtists" id="PYU1_T014804"/>
    </source>
</evidence>
<keyword evidence="4 5" id="KW-0472">Membrane</keyword>
<dbReference type="eggNOG" id="KOG2513">
    <property type="taxonomic scope" value="Eukaryota"/>
</dbReference>
<sequence length="999" mass="113760">MLLLASQLYALSNCIELQQQILGPATSKSRHTILQSIYELMSDQTCAPITQWRAHTCAHSKVDHARNRTTIAEEGFDSVCEEELASLMLATLGVGVSWLSWLAATHLLLLLSLLLPDIGYYVTSFVQCCCRRFTTATTSSASSVSQSDPIVDSKHWKQASLQFQDARRLYLSSARAKDSSILEAEAAAFDFEWMAMTGRSAADINKSTVVFQNEFEAIVRSLVIRRLALRCKMDVSLSISKDGRLLFVKIFASDNLLMATLCDMDYTLEFTDEVDPGPLFWSDKTEVKNDLKVLDPHTIKQKLRLLAAKDVISRKEAEQFPNESLSRVSGRIQVLTRASRIANKSLKCHNVHLPYAPYVPRIEFQYLYKKYPNRLDQPGSVRRSIVLRTIDCIRITRHLIESEMNVNQMLQDGLLASFQCLHSASRFDFNSKPALRSSWILFWRPRHLPGEFEPESHWFLNQLGRLYPFRQPLRDVRDYFGESIAFYFAWIAFYTHLLVGPAIGVAIVLMYQRDDQELQTLWYFYRTGKTGNNTKFFISSVAFALGIGIIVWGFLFAKLWERKCIWYQLEWGTTRLDLELHDRASFWGELCRNPVTNEIETHFSGQKRLIRQCGSLLVMLGLGAMNLFLVITFILMQGYLTKWLSLRFAVLGSSGCQAILIQWSGDLISSISHRLSEFENYQNEKAFQDSVVSKVFALQLMNTYTGLWILAFADFAWLEHTLFGSLYEVYHANVAAQMSVLVQLETLLLMIFVTRIVSHILAVAHNFSLGVSLTNSNSSNQAPETESASVEGEHALEPYRGSYEDYTQVVVQFGLVVMFSSVFPLAPLLALIECALEIRLDALDLCLFFQRPAPDATEGIGLWSTCIQMQLKLALVTIFGLKYFTAENHRDLTFVQRMGSFLISTLGCWLLAEILWFLLPSTNRHAEEVQARNEFLVERYMGGDDTQPSDDGLSNTGELNKKNWILDDGQKEMPQRSLHHLQSMMKVLRIMVMTTTKAK</sequence>
<reference evidence="7" key="3">
    <citation type="submission" date="2015-02" db="UniProtKB">
        <authorList>
            <consortium name="EnsemblProtists"/>
        </authorList>
    </citation>
    <scope>IDENTIFICATION</scope>
    <source>
        <strain evidence="7">DAOM BR144</strain>
    </source>
</reference>
<feature type="transmembrane region" description="Helical" evidence="5">
    <location>
        <begin position="484"/>
        <end position="511"/>
    </location>
</feature>
<feature type="transmembrane region" description="Helical" evidence="5">
    <location>
        <begin position="536"/>
        <end position="557"/>
    </location>
</feature>
<feature type="transmembrane region" description="Helical" evidence="5">
    <location>
        <begin position="899"/>
        <end position="919"/>
    </location>
</feature>
<feature type="transmembrane region" description="Helical" evidence="5">
    <location>
        <begin position="747"/>
        <end position="767"/>
    </location>
</feature>
<evidence type="ECO:0000256" key="1">
    <source>
        <dbReference type="ARBA" id="ARBA00004141"/>
    </source>
</evidence>
<evidence type="ECO:0000259" key="6">
    <source>
        <dbReference type="Pfam" id="PF04547"/>
    </source>
</evidence>
<protein>
    <recommendedName>
        <fullName evidence="6">Anoctamin transmembrane domain-containing protein</fullName>
    </recommendedName>
</protein>
<dbReference type="OMA" id="HVGIFIQ"/>
<dbReference type="HOGENOM" id="CLU_300062_0_0_1"/>
<organism evidence="7 8">
    <name type="scientific">Globisporangium ultimum (strain ATCC 200006 / CBS 805.95 / DAOM BR144)</name>
    <name type="common">Pythium ultimum</name>
    <dbReference type="NCBI Taxonomy" id="431595"/>
    <lineage>
        <taxon>Eukaryota</taxon>
        <taxon>Sar</taxon>
        <taxon>Stramenopiles</taxon>
        <taxon>Oomycota</taxon>
        <taxon>Peronosporomycetes</taxon>
        <taxon>Pythiales</taxon>
        <taxon>Pythiaceae</taxon>
        <taxon>Globisporangium</taxon>
    </lineage>
</organism>
<dbReference type="EMBL" id="GL376569">
    <property type="status" value="NOT_ANNOTATED_CDS"/>
    <property type="molecule type" value="Genomic_DNA"/>
</dbReference>
<feature type="transmembrane region" description="Helical" evidence="5">
    <location>
        <begin position="809"/>
        <end position="832"/>
    </location>
</feature>
<dbReference type="GO" id="GO:0016020">
    <property type="term" value="C:membrane"/>
    <property type="evidence" value="ECO:0007669"/>
    <property type="project" value="UniProtKB-SubCell"/>
</dbReference>
<dbReference type="InterPro" id="IPR049452">
    <property type="entry name" value="Anoctamin_TM"/>
</dbReference>
<keyword evidence="3 5" id="KW-1133">Transmembrane helix</keyword>
<feature type="transmembrane region" description="Helical" evidence="5">
    <location>
        <begin position="646"/>
        <end position="665"/>
    </location>
</feature>
<dbReference type="InterPro" id="IPR007632">
    <property type="entry name" value="Anoctamin"/>
</dbReference>
<reference evidence="8" key="2">
    <citation type="submission" date="2010-04" db="EMBL/GenBank/DDBJ databases">
        <authorList>
            <person name="Buell R."/>
            <person name="Hamilton J."/>
            <person name="Hostetler J."/>
        </authorList>
    </citation>
    <scope>NUCLEOTIDE SEQUENCE [LARGE SCALE GENOMIC DNA]</scope>
    <source>
        <strain evidence="8">DAOM:BR144</strain>
    </source>
</reference>
<dbReference type="InParanoid" id="K3XC55"/>
<proteinExistence type="predicted"/>
<dbReference type="PANTHER" id="PTHR12308">
    <property type="entry name" value="ANOCTAMIN"/>
    <property type="match status" value="1"/>
</dbReference>
<feature type="domain" description="Anoctamin transmembrane" evidence="6">
    <location>
        <begin position="476"/>
        <end position="932"/>
    </location>
</feature>
<dbReference type="Proteomes" id="UP000019132">
    <property type="component" value="Unassembled WGS sequence"/>
</dbReference>
<dbReference type="VEuPathDB" id="FungiDB:PYU1_G014773"/>
<accession>K3XC55</accession>
<evidence type="ECO:0000256" key="2">
    <source>
        <dbReference type="ARBA" id="ARBA00022692"/>
    </source>
</evidence>
<dbReference type="GO" id="GO:0005254">
    <property type="term" value="F:chloride channel activity"/>
    <property type="evidence" value="ECO:0007669"/>
    <property type="project" value="TreeGrafter"/>
</dbReference>
<feature type="transmembrane region" description="Helical" evidence="5">
    <location>
        <begin position="616"/>
        <end position="640"/>
    </location>
</feature>
<keyword evidence="8" id="KW-1185">Reference proteome</keyword>
<keyword evidence="2 5" id="KW-0812">Transmembrane</keyword>
<dbReference type="PANTHER" id="PTHR12308:SF73">
    <property type="entry name" value="ANOCTAMIN"/>
    <property type="match status" value="1"/>
</dbReference>